<reference evidence="1" key="1">
    <citation type="submission" date="2015-04" db="EMBL/GenBank/DDBJ databases">
        <title>The genome sequence of the plant pathogenic Rhizarian Plasmodiophora brassicae reveals insights in its biotrophic life cycle and the origin of chitin synthesis.</title>
        <authorList>
            <person name="Schwelm A."/>
            <person name="Fogelqvist J."/>
            <person name="Knaust A."/>
            <person name="Julke S."/>
            <person name="Lilja T."/>
            <person name="Dhandapani V."/>
            <person name="Bonilla-Rosso G."/>
            <person name="Karlsson M."/>
            <person name="Shevchenko A."/>
            <person name="Choi S.R."/>
            <person name="Kim H.G."/>
            <person name="Park J.Y."/>
            <person name="Lim Y.P."/>
            <person name="Ludwig-Muller J."/>
            <person name="Dixelius C."/>
        </authorList>
    </citation>
    <scope>NUCLEOTIDE SEQUENCE</scope>
    <source>
        <tissue evidence="1">Potato root galls</tissue>
    </source>
</reference>
<dbReference type="EMBL" id="HACM01003397">
    <property type="protein sequence ID" value="CRZ03839.1"/>
    <property type="molecule type" value="Transcribed_RNA"/>
</dbReference>
<evidence type="ECO:0000313" key="1">
    <source>
        <dbReference type="EMBL" id="CRZ03839.1"/>
    </source>
</evidence>
<protein>
    <recommendedName>
        <fullName evidence="2">Retrotransposon gag domain-containing protein</fullName>
    </recommendedName>
</protein>
<organism evidence="1">
    <name type="scientific">Spongospora subterranea</name>
    <dbReference type="NCBI Taxonomy" id="70186"/>
    <lineage>
        <taxon>Eukaryota</taxon>
        <taxon>Sar</taxon>
        <taxon>Rhizaria</taxon>
        <taxon>Endomyxa</taxon>
        <taxon>Phytomyxea</taxon>
        <taxon>Plasmodiophorida</taxon>
        <taxon>Plasmodiophoridae</taxon>
        <taxon>Spongospora</taxon>
    </lineage>
</organism>
<feature type="non-terminal residue" evidence="1">
    <location>
        <position position="1"/>
    </location>
</feature>
<name>A0A0H5R6G2_9EUKA</name>
<dbReference type="AlphaFoldDB" id="A0A0H5R6G2"/>
<evidence type="ECO:0008006" key="2">
    <source>
        <dbReference type="Google" id="ProtNLM"/>
    </source>
</evidence>
<proteinExistence type="predicted"/>
<accession>A0A0H5R6G2</accession>
<sequence>DLWLLNQPEARKIALAAGTLTRTARKEWRIQLLTAAPSYSSFRNWLQSRFRAKDPAEQARNRIRKAIHTNRYTNLESYCELFTQAQADLGDDHDQELISAFIAGLQVPTAVVEFKSAAPTLFRPQLQLR</sequence>